<dbReference type="InterPro" id="IPR003757">
    <property type="entry name" value="PSI_PsaL"/>
</dbReference>
<dbReference type="GO" id="GO:0009522">
    <property type="term" value="C:photosystem I"/>
    <property type="evidence" value="ECO:0007669"/>
    <property type="project" value="UniProtKB-KW"/>
</dbReference>
<comment type="caution">
    <text evidence="11">The sequence shown here is derived from an EMBL/GenBank/DDBJ whole genome shotgun (WGS) entry which is preliminary data.</text>
</comment>
<dbReference type="PANTHER" id="PTHR34803">
    <property type="entry name" value="PHOTOSYSTEM I REACTION CENTER SUBUNIT XI, CHLOROPLASTIC"/>
    <property type="match status" value="1"/>
</dbReference>
<dbReference type="Pfam" id="PF02605">
    <property type="entry name" value="PsaL"/>
    <property type="match status" value="1"/>
</dbReference>
<evidence type="ECO:0000259" key="10">
    <source>
        <dbReference type="Pfam" id="PF02605"/>
    </source>
</evidence>
<dbReference type="InterPro" id="IPR022980">
    <property type="entry name" value="PSI_suXI"/>
</dbReference>
<evidence type="ECO:0000256" key="2">
    <source>
        <dbReference type="ARBA" id="ARBA00008820"/>
    </source>
</evidence>
<evidence type="ECO:0000256" key="4">
    <source>
        <dbReference type="ARBA" id="ARBA00022692"/>
    </source>
</evidence>
<keyword evidence="5" id="KW-0603">Photosystem I</keyword>
<keyword evidence="12" id="KW-1185">Reference proteome</keyword>
<evidence type="ECO:0000256" key="7">
    <source>
        <dbReference type="ARBA" id="ARBA00023136"/>
    </source>
</evidence>
<feature type="domain" description="Photosystem I PsaL reaction centre subunit XI" evidence="10">
    <location>
        <begin position="20"/>
        <end position="93"/>
    </location>
</feature>
<evidence type="ECO:0000256" key="6">
    <source>
        <dbReference type="ARBA" id="ARBA00022989"/>
    </source>
</evidence>
<evidence type="ECO:0000256" key="1">
    <source>
        <dbReference type="ARBA" id="ARBA00004141"/>
    </source>
</evidence>
<dbReference type="AlphaFoldDB" id="A0ABD3GAC6"/>
<proteinExistence type="inferred from homology"/>
<feature type="transmembrane region" description="Helical" evidence="9">
    <location>
        <begin position="59"/>
        <end position="84"/>
    </location>
</feature>
<reference evidence="11 12" key="1">
    <citation type="submission" date="2024-09" db="EMBL/GenBank/DDBJ databases">
        <title>Chromosome-scale assembly of Riccia sorocarpa.</title>
        <authorList>
            <person name="Paukszto L."/>
        </authorList>
    </citation>
    <scope>NUCLEOTIDE SEQUENCE [LARGE SCALE GENOMIC DNA]</scope>
    <source>
        <strain evidence="11">LP-2024</strain>
        <tissue evidence="11">Aerial parts of the thallus</tissue>
    </source>
</reference>
<evidence type="ECO:0000256" key="9">
    <source>
        <dbReference type="SAM" id="Phobius"/>
    </source>
</evidence>
<comment type="subcellular location">
    <subcellularLocation>
        <location evidence="1">Membrane</location>
        <topology evidence="1">Multi-pass membrane protein</topology>
    </subcellularLocation>
</comment>
<evidence type="ECO:0000256" key="8">
    <source>
        <dbReference type="ARBA" id="ARBA00032768"/>
    </source>
</evidence>
<gene>
    <name evidence="11" type="ORF">R1sor_026071</name>
</gene>
<organism evidence="11 12">
    <name type="scientific">Riccia sorocarpa</name>
    <dbReference type="NCBI Taxonomy" id="122646"/>
    <lineage>
        <taxon>Eukaryota</taxon>
        <taxon>Viridiplantae</taxon>
        <taxon>Streptophyta</taxon>
        <taxon>Embryophyta</taxon>
        <taxon>Marchantiophyta</taxon>
        <taxon>Marchantiopsida</taxon>
        <taxon>Marchantiidae</taxon>
        <taxon>Marchantiales</taxon>
        <taxon>Ricciaceae</taxon>
        <taxon>Riccia</taxon>
    </lineage>
</organism>
<keyword evidence="6 9" id="KW-1133">Transmembrane helix</keyword>
<dbReference type="GO" id="GO:0015979">
    <property type="term" value="P:photosynthesis"/>
    <property type="evidence" value="ECO:0007669"/>
    <property type="project" value="UniProtKB-KW"/>
</dbReference>
<keyword evidence="7 9" id="KW-0472">Membrane</keyword>
<dbReference type="Proteomes" id="UP001633002">
    <property type="component" value="Unassembled WGS sequence"/>
</dbReference>
<dbReference type="Gene3D" id="1.20.1240.10">
    <property type="entry name" value="Photosystem I PsaL, reaction centre subunit XI"/>
    <property type="match status" value="1"/>
</dbReference>
<comment type="similarity">
    <text evidence="2">Belongs to the PsaL family.</text>
</comment>
<keyword evidence="3" id="KW-0602">Photosynthesis</keyword>
<dbReference type="EMBL" id="JBJQOH010000008">
    <property type="protein sequence ID" value="KAL3676123.1"/>
    <property type="molecule type" value="Genomic_DNA"/>
</dbReference>
<protein>
    <recommendedName>
        <fullName evidence="8">PSI subunit V</fullName>
    </recommendedName>
</protein>
<name>A0ABD3GAC6_9MARC</name>
<evidence type="ECO:0000313" key="11">
    <source>
        <dbReference type="EMBL" id="KAL3676123.1"/>
    </source>
</evidence>
<keyword evidence="4 9" id="KW-0812">Transmembrane</keyword>
<evidence type="ECO:0000256" key="5">
    <source>
        <dbReference type="ARBA" id="ARBA00022836"/>
    </source>
</evidence>
<dbReference type="SUPFAM" id="SSF81568">
    <property type="entry name" value="Photosystem I reaction center subunit XI, PsaL"/>
    <property type="match status" value="1"/>
</dbReference>
<evidence type="ECO:0000313" key="12">
    <source>
        <dbReference type="Proteomes" id="UP001633002"/>
    </source>
</evidence>
<sequence>MIAAPGIEWHHSGIHDPVTLTIQDPGVSPLLRGVEIGLAHGFFLVGPFVKTGPLRNTEIVGPVGALAVAELVVILTIALTMYGIAQFKEGASSLAPNLTLSGRRN</sequence>
<dbReference type="PANTHER" id="PTHR34803:SF2">
    <property type="entry name" value="PHOTOSYSTEM I REACTION CENTER SUBUNIT XI, CHLOROPLASTIC"/>
    <property type="match status" value="1"/>
</dbReference>
<evidence type="ECO:0000256" key="3">
    <source>
        <dbReference type="ARBA" id="ARBA00022531"/>
    </source>
</evidence>
<dbReference type="InterPro" id="IPR036592">
    <property type="entry name" value="PSI_PsaL_sf"/>
</dbReference>
<accession>A0ABD3GAC6</accession>